<dbReference type="CDD" id="cd00093">
    <property type="entry name" value="HTH_XRE"/>
    <property type="match status" value="1"/>
</dbReference>
<dbReference type="SUPFAM" id="SSF47413">
    <property type="entry name" value="lambda repressor-like DNA-binding domains"/>
    <property type="match status" value="1"/>
</dbReference>
<dbReference type="GO" id="GO:0003700">
    <property type="term" value="F:DNA-binding transcription factor activity"/>
    <property type="evidence" value="ECO:0007669"/>
    <property type="project" value="TreeGrafter"/>
</dbReference>
<evidence type="ECO:0000313" key="4">
    <source>
        <dbReference type="Proteomes" id="UP000430692"/>
    </source>
</evidence>
<reference evidence="3 4" key="1">
    <citation type="submission" date="2019-12" db="EMBL/GenBank/DDBJ databases">
        <title>Whole-genome analyses of novel actinobacteria.</title>
        <authorList>
            <person name="Sahin N."/>
            <person name="Saygin H."/>
        </authorList>
    </citation>
    <scope>NUCLEOTIDE SEQUENCE [LARGE SCALE GENOMIC DNA]</scope>
    <source>
        <strain evidence="3 4">KC615</strain>
    </source>
</reference>
<evidence type="ECO:0000313" key="3">
    <source>
        <dbReference type="EMBL" id="MXQ53277.1"/>
    </source>
</evidence>
<feature type="domain" description="HTH cro/C1-type" evidence="2">
    <location>
        <begin position="15"/>
        <end position="69"/>
    </location>
</feature>
<sequence>MKATIFVSYEQGEKIRKARRKQKITQEDLALSLDISPSLVSKIERGAYQVAEDNLVAICDFLGLEVEELLEEKRKDAIIKLIFDCY</sequence>
<accession>A0A6I4VNZ3</accession>
<dbReference type="GO" id="GO:0005829">
    <property type="term" value="C:cytosol"/>
    <property type="evidence" value="ECO:0007669"/>
    <property type="project" value="TreeGrafter"/>
</dbReference>
<keyword evidence="1" id="KW-0238">DNA-binding</keyword>
<protein>
    <submittedName>
        <fullName evidence="3">Helix-turn-helix domain-containing protein</fullName>
    </submittedName>
</protein>
<evidence type="ECO:0000256" key="1">
    <source>
        <dbReference type="ARBA" id="ARBA00023125"/>
    </source>
</evidence>
<dbReference type="Gene3D" id="1.10.260.40">
    <property type="entry name" value="lambda repressor-like DNA-binding domains"/>
    <property type="match status" value="1"/>
</dbReference>
<evidence type="ECO:0000259" key="2">
    <source>
        <dbReference type="PROSITE" id="PS50943"/>
    </source>
</evidence>
<keyword evidence="4" id="KW-1185">Reference proteome</keyword>
<dbReference type="AlphaFoldDB" id="A0A6I4VNZ3"/>
<proteinExistence type="predicted"/>
<comment type="caution">
    <text evidence="3">The sequence shown here is derived from an EMBL/GenBank/DDBJ whole genome shotgun (WGS) entry which is preliminary data.</text>
</comment>
<dbReference type="InterPro" id="IPR010982">
    <property type="entry name" value="Lambda_DNA-bd_dom_sf"/>
</dbReference>
<organism evidence="3 4">
    <name type="scientific">Shimazuella alba</name>
    <dbReference type="NCBI Taxonomy" id="2690964"/>
    <lineage>
        <taxon>Bacteria</taxon>
        <taxon>Bacillati</taxon>
        <taxon>Bacillota</taxon>
        <taxon>Bacilli</taxon>
        <taxon>Bacillales</taxon>
        <taxon>Thermoactinomycetaceae</taxon>
        <taxon>Shimazuella</taxon>
    </lineage>
</organism>
<dbReference type="Proteomes" id="UP000430692">
    <property type="component" value="Unassembled WGS sequence"/>
</dbReference>
<dbReference type="GO" id="GO:0003677">
    <property type="term" value="F:DNA binding"/>
    <property type="evidence" value="ECO:0007669"/>
    <property type="project" value="UniProtKB-KW"/>
</dbReference>
<dbReference type="RefSeq" id="WP_160800632.1">
    <property type="nucleotide sequence ID" value="NZ_WUUL01000003.1"/>
</dbReference>
<dbReference type="InterPro" id="IPR001387">
    <property type="entry name" value="Cro/C1-type_HTH"/>
</dbReference>
<dbReference type="PROSITE" id="PS50943">
    <property type="entry name" value="HTH_CROC1"/>
    <property type="match status" value="1"/>
</dbReference>
<dbReference type="PANTHER" id="PTHR46797:SF1">
    <property type="entry name" value="METHYLPHOSPHONATE SYNTHASE"/>
    <property type="match status" value="1"/>
</dbReference>
<dbReference type="SMART" id="SM00530">
    <property type="entry name" value="HTH_XRE"/>
    <property type="match status" value="1"/>
</dbReference>
<dbReference type="EMBL" id="WUUL01000003">
    <property type="protein sequence ID" value="MXQ53277.1"/>
    <property type="molecule type" value="Genomic_DNA"/>
</dbReference>
<dbReference type="PANTHER" id="PTHR46797">
    <property type="entry name" value="HTH-TYPE TRANSCRIPTIONAL REGULATOR"/>
    <property type="match status" value="1"/>
</dbReference>
<dbReference type="Pfam" id="PF01381">
    <property type="entry name" value="HTH_3"/>
    <property type="match status" value="1"/>
</dbReference>
<name>A0A6I4VNZ3_9BACL</name>
<dbReference type="InterPro" id="IPR050807">
    <property type="entry name" value="TransReg_Diox_bact_type"/>
</dbReference>
<gene>
    <name evidence="3" type="ORF">GSM42_05930</name>
</gene>